<evidence type="ECO:0000313" key="2">
    <source>
        <dbReference type="Proteomes" id="UP000037696"/>
    </source>
</evidence>
<keyword evidence="2" id="KW-1185">Reference proteome</keyword>
<name>A0A0M9WJ57_9EURO</name>
<protein>
    <submittedName>
        <fullName evidence="1">Uncharacterized protein</fullName>
    </submittedName>
</protein>
<gene>
    <name evidence="1" type="ORF">ACN38_g2171</name>
</gene>
<reference evidence="1 2" key="1">
    <citation type="submission" date="2015-08" db="EMBL/GenBank/DDBJ databases">
        <title>Genome sequencing of Penicillium nordicum.</title>
        <authorList>
            <person name="Nguyen H.D."/>
            <person name="Seifert K.A."/>
        </authorList>
    </citation>
    <scope>NUCLEOTIDE SEQUENCE [LARGE SCALE GENOMIC DNA]</scope>
    <source>
        <strain evidence="1 2">DAOMC 185683</strain>
    </source>
</reference>
<dbReference type="AlphaFoldDB" id="A0A0M9WJ57"/>
<comment type="caution">
    <text evidence="1">The sequence shown here is derived from an EMBL/GenBank/DDBJ whole genome shotgun (WGS) entry which is preliminary data.</text>
</comment>
<accession>A0A0M9WJ57</accession>
<evidence type="ECO:0000313" key="1">
    <source>
        <dbReference type="EMBL" id="KOS46889.1"/>
    </source>
</evidence>
<organism evidence="1 2">
    <name type="scientific">Penicillium nordicum</name>
    <dbReference type="NCBI Taxonomy" id="229535"/>
    <lineage>
        <taxon>Eukaryota</taxon>
        <taxon>Fungi</taxon>
        <taxon>Dikarya</taxon>
        <taxon>Ascomycota</taxon>
        <taxon>Pezizomycotina</taxon>
        <taxon>Eurotiomycetes</taxon>
        <taxon>Eurotiomycetidae</taxon>
        <taxon>Eurotiales</taxon>
        <taxon>Aspergillaceae</taxon>
        <taxon>Penicillium</taxon>
    </lineage>
</organism>
<proteinExistence type="predicted"/>
<sequence length="86" mass="9528">MGSTYGLGYCRVLKLLPARSLSRIQSTLQLLLFAPSHNQVLVSELNSSDAGARTPGFPPLCWSCVGLRMVLQRMPTFKKPFPRIAH</sequence>
<dbReference type="EMBL" id="LHQQ01000023">
    <property type="protein sequence ID" value="KOS46889.1"/>
    <property type="molecule type" value="Genomic_DNA"/>
</dbReference>
<dbReference type="Proteomes" id="UP000037696">
    <property type="component" value="Unassembled WGS sequence"/>
</dbReference>